<accession>A0AAP6ZRF9</accession>
<dbReference type="Proteomes" id="UP000576645">
    <property type="component" value="Unassembled WGS sequence"/>
</dbReference>
<proteinExistence type="predicted"/>
<protein>
    <submittedName>
        <fullName evidence="1">Uncharacterized protein</fullName>
    </submittedName>
</protein>
<reference evidence="1 2" key="1">
    <citation type="submission" date="2019-09" db="EMBL/GenBank/DDBJ databases">
        <title>Draft genome sequencing and comparative genomics of hatchery-associated Vibrios.</title>
        <authorList>
            <person name="Kehlet-Delgado H."/>
            <person name="Mueller R.S."/>
        </authorList>
    </citation>
    <scope>NUCLEOTIDE SEQUENCE [LARGE SCALE GENOMIC DNA]</scope>
    <source>
        <strain evidence="1 2">09-121-3</strain>
    </source>
</reference>
<dbReference type="RefSeq" id="WP_171352802.1">
    <property type="nucleotide sequence ID" value="NZ_VTXP01000005.1"/>
</dbReference>
<name>A0AAP6ZRF9_9VIBR</name>
<evidence type="ECO:0000313" key="2">
    <source>
        <dbReference type="Proteomes" id="UP000576645"/>
    </source>
</evidence>
<evidence type="ECO:0000313" key="1">
    <source>
        <dbReference type="EMBL" id="NOJ23567.1"/>
    </source>
</evidence>
<gene>
    <name evidence="1" type="ORF">F0238_12595</name>
</gene>
<organism evidence="1 2">
    <name type="scientific">Vibrio coralliilyticus</name>
    <dbReference type="NCBI Taxonomy" id="190893"/>
    <lineage>
        <taxon>Bacteria</taxon>
        <taxon>Pseudomonadati</taxon>
        <taxon>Pseudomonadota</taxon>
        <taxon>Gammaproteobacteria</taxon>
        <taxon>Vibrionales</taxon>
        <taxon>Vibrionaceae</taxon>
        <taxon>Vibrio</taxon>
    </lineage>
</organism>
<comment type="caution">
    <text evidence="1">The sequence shown here is derived from an EMBL/GenBank/DDBJ whole genome shotgun (WGS) entry which is preliminary data.</text>
</comment>
<sequence length="105" mass="11751">MEINSILNQISSSLEKISISNRVNNYNLISGRLGGPQYLVSFSDLIVDSSSNPSEIKKAVMITRSEQSVEEIIMRSIDLTSESNRLVDVLNRRLEIERLALKGGR</sequence>
<dbReference type="EMBL" id="VTXP01000005">
    <property type="protein sequence ID" value="NOJ23567.1"/>
    <property type="molecule type" value="Genomic_DNA"/>
</dbReference>
<dbReference type="AlphaFoldDB" id="A0AAP6ZRF9"/>